<proteinExistence type="predicted"/>
<dbReference type="RefSeq" id="WP_149279568.1">
    <property type="nucleotide sequence ID" value="NZ_CP043506.1"/>
</dbReference>
<feature type="transmembrane region" description="Helical" evidence="6">
    <location>
        <begin position="362"/>
        <end position="382"/>
    </location>
</feature>
<keyword evidence="5 6" id="KW-0472">Membrane</keyword>
<keyword evidence="2" id="KW-1003">Cell membrane</keyword>
<feature type="transmembrane region" description="Helical" evidence="6">
    <location>
        <begin position="75"/>
        <end position="102"/>
    </location>
</feature>
<organism evidence="7 8">
    <name type="scientific">Acetobacter vaccinii</name>
    <dbReference type="NCBI Taxonomy" id="2592655"/>
    <lineage>
        <taxon>Bacteria</taxon>
        <taxon>Pseudomonadati</taxon>
        <taxon>Pseudomonadota</taxon>
        <taxon>Alphaproteobacteria</taxon>
        <taxon>Acetobacterales</taxon>
        <taxon>Acetobacteraceae</taxon>
        <taxon>Acetobacter</taxon>
    </lineage>
</organism>
<evidence type="ECO:0000313" key="8">
    <source>
        <dbReference type="Proteomes" id="UP000324536"/>
    </source>
</evidence>
<dbReference type="AlphaFoldDB" id="A0A5C1YSV7"/>
<evidence type="ECO:0000256" key="4">
    <source>
        <dbReference type="ARBA" id="ARBA00022989"/>
    </source>
</evidence>
<evidence type="ECO:0000256" key="3">
    <source>
        <dbReference type="ARBA" id="ARBA00022692"/>
    </source>
</evidence>
<gene>
    <name evidence="7" type="ORF">FLP30_09225</name>
</gene>
<evidence type="ECO:0000256" key="2">
    <source>
        <dbReference type="ARBA" id="ARBA00022475"/>
    </source>
</evidence>
<evidence type="ECO:0000256" key="6">
    <source>
        <dbReference type="SAM" id="Phobius"/>
    </source>
</evidence>
<dbReference type="Proteomes" id="UP000324536">
    <property type="component" value="Chromosome"/>
</dbReference>
<dbReference type="Pfam" id="PF03739">
    <property type="entry name" value="LptF_LptG"/>
    <property type="match status" value="1"/>
</dbReference>
<keyword evidence="8" id="KW-1185">Reference proteome</keyword>
<dbReference type="KEGG" id="acek:FLP30_09225"/>
<accession>A0A5C1YSV7</accession>
<dbReference type="EMBL" id="CP043506">
    <property type="protein sequence ID" value="QEO17892.1"/>
    <property type="molecule type" value="Genomic_DNA"/>
</dbReference>
<evidence type="ECO:0000256" key="5">
    <source>
        <dbReference type="ARBA" id="ARBA00023136"/>
    </source>
</evidence>
<dbReference type="OrthoDB" id="8478133at2"/>
<name>A0A5C1YSV7_9PROT</name>
<dbReference type="GO" id="GO:0043190">
    <property type="term" value="C:ATP-binding cassette (ABC) transporter complex"/>
    <property type="evidence" value="ECO:0007669"/>
    <property type="project" value="TreeGrafter"/>
</dbReference>
<feature type="transmembrane region" description="Helical" evidence="6">
    <location>
        <begin position="333"/>
        <end position="356"/>
    </location>
</feature>
<dbReference type="PANTHER" id="PTHR33529">
    <property type="entry name" value="SLR0882 PROTEIN-RELATED"/>
    <property type="match status" value="1"/>
</dbReference>
<sequence>MSQPPLLDTPASGTAPRLSCCLAPFGVYTRFMLAAYLRGLLMIVSVLLSIALTIDLWPQIDTVIAAKSGNALRNLVVFCLLRSPHLLAPLLPFATFLAVWMVEITHTRNGERLLVANTGRSPLKSLCPAILLGLLAGPVTFTLDGLLSPASMREQIHEGLGRDALRLDRNRISDLVWIDTPEGLVSAHIAYEPPMTLRDITVFRFDPRFLMDEIIKAPVATPIPHSSRWRLDAPLVWKNGQKQTDMLLPFPAGEMTVTLSIYPLWLSVYGVDVQYLTLQTLRKLAHHDGEGYDAAHYRTRLAMLYSTLILPTIMAALACILCGIRLPYAPDGLVAATILAWGYAAHVATRICLLLGQTNVTPAWLAVSLVPCGLIIAMIVIVRRQKGTA</sequence>
<dbReference type="PANTHER" id="PTHR33529:SF6">
    <property type="entry name" value="YJGP_YJGQ FAMILY PERMEASE"/>
    <property type="match status" value="1"/>
</dbReference>
<feature type="transmembrane region" description="Helical" evidence="6">
    <location>
        <begin position="122"/>
        <end position="143"/>
    </location>
</feature>
<evidence type="ECO:0000313" key="7">
    <source>
        <dbReference type="EMBL" id="QEO17892.1"/>
    </source>
</evidence>
<reference evidence="7 8" key="1">
    <citation type="submission" date="2019-09" db="EMBL/GenBank/DDBJ databases">
        <title>Genome sequencing of strain KACC 21233.</title>
        <authorList>
            <person name="Heo J."/>
            <person name="Kim S.-J."/>
            <person name="Kim J.-S."/>
            <person name="Hong S.-B."/>
            <person name="Kwon S.-W."/>
        </authorList>
    </citation>
    <scope>NUCLEOTIDE SEQUENCE [LARGE SCALE GENOMIC DNA]</scope>
    <source>
        <strain evidence="7 8">KACC 21233</strain>
    </source>
</reference>
<keyword evidence="4 6" id="KW-1133">Transmembrane helix</keyword>
<keyword evidence="3 6" id="KW-0812">Transmembrane</keyword>
<dbReference type="GO" id="GO:0015920">
    <property type="term" value="P:lipopolysaccharide transport"/>
    <property type="evidence" value="ECO:0007669"/>
    <property type="project" value="TreeGrafter"/>
</dbReference>
<dbReference type="InterPro" id="IPR005495">
    <property type="entry name" value="LptG/LptF_permease"/>
</dbReference>
<protein>
    <submittedName>
        <fullName evidence="7">LptF/LptG family permease</fullName>
    </submittedName>
</protein>
<feature type="transmembrane region" description="Helical" evidence="6">
    <location>
        <begin position="35"/>
        <end position="54"/>
    </location>
</feature>
<evidence type="ECO:0000256" key="1">
    <source>
        <dbReference type="ARBA" id="ARBA00004651"/>
    </source>
</evidence>
<feature type="transmembrane region" description="Helical" evidence="6">
    <location>
        <begin position="302"/>
        <end position="326"/>
    </location>
</feature>
<comment type="subcellular location">
    <subcellularLocation>
        <location evidence="1">Cell membrane</location>
        <topology evidence="1">Multi-pass membrane protein</topology>
    </subcellularLocation>
</comment>